<reference evidence="2 3" key="1">
    <citation type="submission" date="2018-06" db="EMBL/GenBank/DDBJ databases">
        <title>Comparative genomics reveals the genomic features of Rhizophagus irregularis, R. cerebriforme, R. diaphanum and Gigaspora rosea, and their symbiotic lifestyle signature.</title>
        <authorList>
            <person name="Morin E."/>
            <person name="San Clemente H."/>
            <person name="Chen E.C.H."/>
            <person name="De La Providencia I."/>
            <person name="Hainaut M."/>
            <person name="Kuo A."/>
            <person name="Kohler A."/>
            <person name="Murat C."/>
            <person name="Tang N."/>
            <person name="Roy S."/>
            <person name="Loubradou J."/>
            <person name="Henrissat B."/>
            <person name="Grigoriev I.V."/>
            <person name="Corradi N."/>
            <person name="Roux C."/>
            <person name="Martin F.M."/>
        </authorList>
    </citation>
    <scope>NUCLEOTIDE SEQUENCE [LARGE SCALE GENOMIC DNA]</scope>
    <source>
        <strain evidence="2 3">DAOM 194757</strain>
    </source>
</reference>
<evidence type="ECO:0000313" key="3">
    <source>
        <dbReference type="Proteomes" id="UP000266673"/>
    </source>
</evidence>
<dbReference type="OrthoDB" id="2442380at2759"/>
<comment type="caution">
    <text evidence="2">The sequence shown here is derived from an EMBL/GenBank/DDBJ whole genome shotgun (WGS) entry which is preliminary data.</text>
</comment>
<accession>A0A397VCN0</accession>
<evidence type="ECO:0000256" key="1">
    <source>
        <dbReference type="SAM" id="Coils"/>
    </source>
</evidence>
<proteinExistence type="predicted"/>
<name>A0A397VCN0_9GLOM</name>
<keyword evidence="3" id="KW-1185">Reference proteome</keyword>
<dbReference type="AlphaFoldDB" id="A0A397VCN0"/>
<gene>
    <name evidence="2" type="ORF">C2G38_2179820</name>
</gene>
<dbReference type="EMBL" id="QKWP01000429">
    <property type="protein sequence ID" value="RIB20224.1"/>
    <property type="molecule type" value="Genomic_DNA"/>
</dbReference>
<evidence type="ECO:0000313" key="2">
    <source>
        <dbReference type="EMBL" id="RIB20224.1"/>
    </source>
</evidence>
<dbReference type="Proteomes" id="UP000266673">
    <property type="component" value="Unassembled WGS sequence"/>
</dbReference>
<protein>
    <submittedName>
        <fullName evidence="2">Uncharacterized protein</fullName>
    </submittedName>
</protein>
<organism evidence="2 3">
    <name type="scientific">Gigaspora rosea</name>
    <dbReference type="NCBI Taxonomy" id="44941"/>
    <lineage>
        <taxon>Eukaryota</taxon>
        <taxon>Fungi</taxon>
        <taxon>Fungi incertae sedis</taxon>
        <taxon>Mucoromycota</taxon>
        <taxon>Glomeromycotina</taxon>
        <taxon>Glomeromycetes</taxon>
        <taxon>Diversisporales</taxon>
        <taxon>Gigasporaceae</taxon>
        <taxon>Gigaspora</taxon>
    </lineage>
</organism>
<feature type="coiled-coil region" evidence="1">
    <location>
        <begin position="130"/>
        <end position="164"/>
    </location>
</feature>
<sequence>MGITQYLKYLLKYKQTEYSSKKSSTGKEVKISNKFEHSTVTSSINIESELEPENLFQELQYSTKLESKLRQKLHLKIDSIFSDQLSRAIYILNNMIYTKGKHQGELISEYCQRKALKLLENFLYKHGSVAISLTQKIKKLENKNKKLQNELGKLKEQIRLLKISVSSKEKIKQKKLFKSKNEYSTQFLQTATEISNLGQISLKSTAAYTKKFYEFITGEEPEKWIDGHTLSR</sequence>
<keyword evidence="1" id="KW-0175">Coiled coil</keyword>